<keyword evidence="1 5" id="KW-1003">Cell membrane</keyword>
<comment type="subunit">
    <text evidence="5">Self-interacts. Interacts with FtsZ.</text>
</comment>
<dbReference type="Gene3D" id="3.30.1490.110">
    <property type="match status" value="1"/>
</dbReference>
<evidence type="ECO:0000313" key="8">
    <source>
        <dbReference type="EMBL" id="OGZ98433.1"/>
    </source>
</evidence>
<dbReference type="InterPro" id="IPR020823">
    <property type="entry name" value="Cell_div_FtsA"/>
</dbReference>
<proteinExistence type="inferred from homology"/>
<dbReference type="GO" id="GO:0043093">
    <property type="term" value="P:FtsZ-dependent cytokinesis"/>
    <property type="evidence" value="ECO:0007669"/>
    <property type="project" value="UniProtKB-UniRule"/>
</dbReference>
<comment type="similarity">
    <text evidence="5 6">Belongs to the FtsA/MreB family.</text>
</comment>
<comment type="caution">
    <text evidence="8">The sequence shown here is derived from an EMBL/GenBank/DDBJ whole genome shotgun (WGS) entry which is preliminary data.</text>
</comment>
<evidence type="ECO:0000256" key="1">
    <source>
        <dbReference type="ARBA" id="ARBA00022475"/>
    </source>
</evidence>
<evidence type="ECO:0000256" key="4">
    <source>
        <dbReference type="ARBA" id="ARBA00023306"/>
    </source>
</evidence>
<dbReference type="Pfam" id="PF02491">
    <property type="entry name" value="SHS2_FTSA"/>
    <property type="match status" value="1"/>
</dbReference>
<evidence type="ECO:0000256" key="2">
    <source>
        <dbReference type="ARBA" id="ARBA00022618"/>
    </source>
</evidence>
<keyword evidence="3 5" id="KW-0472">Membrane</keyword>
<feature type="domain" description="SHS2" evidence="7">
    <location>
        <begin position="12"/>
        <end position="202"/>
    </location>
</feature>
<organism evidence="8 9">
    <name type="scientific">Candidatus Sungbacteria bacterium RIFCSPHIGHO2_02_FULL_47_11</name>
    <dbReference type="NCBI Taxonomy" id="1802270"/>
    <lineage>
        <taxon>Bacteria</taxon>
        <taxon>Candidatus Sungiibacteriota</taxon>
    </lineage>
</organism>
<dbReference type="PIRSF" id="PIRSF003101">
    <property type="entry name" value="FtsA"/>
    <property type="match status" value="1"/>
</dbReference>
<evidence type="ECO:0000256" key="3">
    <source>
        <dbReference type="ARBA" id="ARBA00023136"/>
    </source>
</evidence>
<dbReference type="NCBIfam" id="TIGR01174">
    <property type="entry name" value="ftsA"/>
    <property type="match status" value="1"/>
</dbReference>
<dbReference type="GO" id="GO:0032153">
    <property type="term" value="C:cell division site"/>
    <property type="evidence" value="ECO:0007669"/>
    <property type="project" value="UniProtKB-UniRule"/>
</dbReference>
<keyword evidence="4 5" id="KW-0131">Cell cycle</keyword>
<dbReference type="HAMAP" id="MF_02033">
    <property type="entry name" value="FtsA"/>
    <property type="match status" value="1"/>
</dbReference>
<dbReference type="Gene3D" id="3.30.420.40">
    <property type="match status" value="1"/>
</dbReference>
<name>A0A1G2KGN7_9BACT</name>
<comment type="subcellular location">
    <subcellularLocation>
        <location evidence="5">Cell membrane</location>
        <topology evidence="5">Peripheral membrane protein</topology>
        <orientation evidence="5">Cytoplasmic side</orientation>
    </subcellularLocation>
    <text evidence="5">Localizes to the Z ring in an FtsZ-dependent manner. Targeted to the membrane through a conserved C-terminal amphipathic helix.</text>
</comment>
<dbReference type="STRING" id="1802270.A3C07_04400"/>
<reference evidence="8 9" key="1">
    <citation type="journal article" date="2016" name="Nat. Commun.">
        <title>Thousands of microbial genomes shed light on interconnected biogeochemical processes in an aquifer system.</title>
        <authorList>
            <person name="Anantharaman K."/>
            <person name="Brown C.T."/>
            <person name="Hug L.A."/>
            <person name="Sharon I."/>
            <person name="Castelle C.J."/>
            <person name="Probst A.J."/>
            <person name="Thomas B.C."/>
            <person name="Singh A."/>
            <person name="Wilkins M.J."/>
            <person name="Karaoz U."/>
            <person name="Brodie E.L."/>
            <person name="Williams K.H."/>
            <person name="Hubbard S.S."/>
            <person name="Banfield J.F."/>
        </authorList>
    </citation>
    <scope>NUCLEOTIDE SEQUENCE [LARGE SCALE GENOMIC DNA]</scope>
</reference>
<dbReference type="PANTHER" id="PTHR32432:SF4">
    <property type="entry name" value="CELL DIVISION PROTEIN FTSA"/>
    <property type="match status" value="1"/>
</dbReference>
<evidence type="ECO:0000256" key="6">
    <source>
        <dbReference type="PIRNR" id="PIRNR003101"/>
    </source>
</evidence>
<dbReference type="CDD" id="cd24048">
    <property type="entry name" value="ASKHA_NBD_FtsA"/>
    <property type="match status" value="1"/>
</dbReference>
<dbReference type="Proteomes" id="UP000179023">
    <property type="component" value="Unassembled WGS sequence"/>
</dbReference>
<dbReference type="EMBL" id="MHQI01000065">
    <property type="protein sequence ID" value="OGZ98433.1"/>
    <property type="molecule type" value="Genomic_DNA"/>
</dbReference>
<dbReference type="SMART" id="SM00842">
    <property type="entry name" value="FtsA"/>
    <property type="match status" value="1"/>
</dbReference>
<dbReference type="Pfam" id="PF14450">
    <property type="entry name" value="FtsA"/>
    <property type="match status" value="1"/>
</dbReference>
<dbReference type="InterPro" id="IPR003494">
    <property type="entry name" value="SHS2_FtsA"/>
</dbReference>
<dbReference type="InterPro" id="IPR050696">
    <property type="entry name" value="FtsA/MreB"/>
</dbReference>
<sequence length="427" mass="46535">MKIIASLSRNIITALDVGSSTVTTVVAERRKGEERPRILGIGIAPSFGVRRGAVVDLEDAISSIRASVHEARRSSGYHIKSAWLAVGGSHVSVASSRGVVAVSRADGEISHEDVRRAIAAAEAFIPKNANKEILHMIPRDFKVDHEAGIKDPVGMHGIRLEADVLIIECSIPFLKNLFKCVEAAGLRIDDYVFGPLAASEAALTKRQKELGVFLLDIGGGTASFMVFEEGVPIHAGVIPLGGKHITNDVAIGFRTHVDSAENIKVALGSCMPGEISKRDTVRIADFAPADIPEAVVSDDYAGVYTRRELAEIIEARLRDIFELVQKELKKINRTQLLPAGLVLTGGSSLVPGIVEFARREVKLPVDLGVPYVFEEAIDKKTAPVLVTCLGLLQWADKQQHEKGLPWLSRFTRKTERMWLRWVKSLLP</sequence>
<comment type="function">
    <text evidence="5 6">Cell division protein that is involved in the assembly of the Z ring. May serve as a membrane anchor for the Z ring.</text>
</comment>
<gene>
    <name evidence="5" type="primary">ftsA</name>
    <name evidence="8" type="ORF">A3C07_04400</name>
</gene>
<dbReference type="SUPFAM" id="SSF53067">
    <property type="entry name" value="Actin-like ATPase domain"/>
    <property type="match status" value="2"/>
</dbReference>
<keyword evidence="2 5" id="KW-0132">Cell division</keyword>
<dbReference type="InterPro" id="IPR043129">
    <property type="entry name" value="ATPase_NBD"/>
</dbReference>
<dbReference type="AlphaFoldDB" id="A0A1G2KGN7"/>
<evidence type="ECO:0000256" key="5">
    <source>
        <dbReference type="HAMAP-Rule" id="MF_02033"/>
    </source>
</evidence>
<dbReference type="PANTHER" id="PTHR32432">
    <property type="entry name" value="CELL DIVISION PROTEIN FTSA-RELATED"/>
    <property type="match status" value="1"/>
</dbReference>
<evidence type="ECO:0000259" key="7">
    <source>
        <dbReference type="SMART" id="SM00842"/>
    </source>
</evidence>
<dbReference type="GO" id="GO:0009898">
    <property type="term" value="C:cytoplasmic side of plasma membrane"/>
    <property type="evidence" value="ECO:0007669"/>
    <property type="project" value="UniProtKB-UniRule"/>
</dbReference>
<evidence type="ECO:0000313" key="9">
    <source>
        <dbReference type="Proteomes" id="UP000179023"/>
    </source>
</evidence>
<accession>A0A1G2KGN7</accession>
<protein>
    <recommendedName>
        <fullName evidence="5 6">Cell division protein FtsA</fullName>
    </recommendedName>
</protein>